<feature type="domain" description="UBX" evidence="3">
    <location>
        <begin position="384"/>
        <end position="462"/>
    </location>
</feature>
<reference evidence="5" key="1">
    <citation type="submission" date="2024-02" db="UniProtKB">
        <authorList>
            <consortium name="WormBaseParasite"/>
        </authorList>
    </citation>
    <scope>IDENTIFICATION</scope>
</reference>
<dbReference type="Gene3D" id="3.10.20.90">
    <property type="entry name" value="Phosphatidylinositol 3-kinase Catalytic Subunit, Chain A, domain 1"/>
    <property type="match status" value="1"/>
</dbReference>
<protein>
    <submittedName>
        <fullName evidence="5">UBX domain-containing protein</fullName>
    </submittedName>
</protein>
<dbReference type="Proteomes" id="UP000035681">
    <property type="component" value="Unplaced"/>
</dbReference>
<dbReference type="InterPro" id="IPR006577">
    <property type="entry name" value="UAS"/>
</dbReference>
<dbReference type="SMART" id="SM00594">
    <property type="entry name" value="UAS"/>
    <property type="match status" value="1"/>
</dbReference>
<dbReference type="InterPro" id="IPR050730">
    <property type="entry name" value="UBX_domain-protein"/>
</dbReference>
<name>A0AAF5DDQ0_STRER</name>
<dbReference type="PROSITE" id="PS50033">
    <property type="entry name" value="UBX"/>
    <property type="match status" value="1"/>
</dbReference>
<dbReference type="GO" id="GO:0005634">
    <property type="term" value="C:nucleus"/>
    <property type="evidence" value="ECO:0007669"/>
    <property type="project" value="TreeGrafter"/>
</dbReference>
<dbReference type="Gene3D" id="1.10.8.10">
    <property type="entry name" value="DNA helicase RuvA subunit, C-terminal domain"/>
    <property type="match status" value="1"/>
</dbReference>
<dbReference type="GO" id="GO:0005783">
    <property type="term" value="C:endoplasmic reticulum"/>
    <property type="evidence" value="ECO:0007669"/>
    <property type="project" value="TreeGrafter"/>
</dbReference>
<dbReference type="WBParaSite" id="TCONS_00010565.p1">
    <property type="protein sequence ID" value="TCONS_00010565.p1"/>
    <property type="gene ID" value="XLOC_003844"/>
</dbReference>
<accession>A0AAF5DDQ0</accession>
<dbReference type="InterPro" id="IPR029071">
    <property type="entry name" value="Ubiquitin-like_domsf"/>
</dbReference>
<dbReference type="InterPro" id="IPR049483">
    <property type="entry name" value="FAF1_2-like_UAS"/>
</dbReference>
<dbReference type="Pfam" id="PF21021">
    <property type="entry name" value="FAF1"/>
    <property type="match status" value="1"/>
</dbReference>
<feature type="compositionally biased region" description="Low complexity" evidence="2">
    <location>
        <begin position="66"/>
        <end position="79"/>
    </location>
</feature>
<dbReference type="GO" id="GO:0036503">
    <property type="term" value="P:ERAD pathway"/>
    <property type="evidence" value="ECO:0007669"/>
    <property type="project" value="TreeGrafter"/>
</dbReference>
<proteinExistence type="predicted"/>
<evidence type="ECO:0000313" key="4">
    <source>
        <dbReference type="Proteomes" id="UP000035681"/>
    </source>
</evidence>
<feature type="region of interest" description="Disordered" evidence="2">
    <location>
        <begin position="51"/>
        <end position="83"/>
    </location>
</feature>
<dbReference type="InterPro" id="IPR001012">
    <property type="entry name" value="UBX_dom"/>
</dbReference>
<evidence type="ECO:0000256" key="2">
    <source>
        <dbReference type="SAM" id="MobiDB-lite"/>
    </source>
</evidence>
<sequence length="733" mass="84997">MDELPISLSTHQRQLIERYKEIMNLVSTEEAFDVMVASDWNLENAVSKNFDFTGGDRRSTRDTGESSLSTLLSNDSSTNKESLVRNCTQSNNLRRQNDEEIVIEDDDEIDDDDYIYSSDDDCMIVDDDRDLGANGVPLIPEDYTSVEEALHNLSTVFEARYGITPPFTQWSLSDVIQESLNVPYPNIQDRKPVLIYIFHDKSVSNNIFPLRIFFNETIKEIITNRYVSWAWDVTSVVNRKALNDMFKKLNIQSDNLLKLTESNLPKIFLLIKERAILSVNDSFSIEDSDDSIINKLLLTCEKYNTIKDRDIKEHVARKDREDTINEQSKGYEESLARDRARKLEQERLAELQRLEEENRRLEEIKKNEIIANSALKVPDEPGSEEKEIVTIKIRFPDNKQSMRRFYKNNKIGDLVNFIVSLGYPTADYAIYKFDRPKRKVSDKDLNLTFEDASWPVREQFLKMKLLIFVCILNIYYVSPRFCSDSEKGVCEVEDLGGWCYHNITSNEYNCDKYNFCQNKENLKGRTNFGGCYKSGNSEESTECCCNKGELCNLAMMVPQHEGNDDLQKCYFAKERSDEETIVYKECIEPYCLLFMENDMIGGSSRVFYGCESKSIYKYKTSKIDDEINGNNSQWKEFENIYINPRCSEMLNHVEANENGTKIACIDTKFMDNDIEKKGKYCCCKGSDFCNENISWSHPTIFLPNPISTENSSFKNFATTISFIFIAFIQKYFF</sequence>
<organism evidence="4 5">
    <name type="scientific">Strongyloides stercoralis</name>
    <name type="common">Threadworm</name>
    <dbReference type="NCBI Taxonomy" id="6248"/>
    <lineage>
        <taxon>Eukaryota</taxon>
        <taxon>Metazoa</taxon>
        <taxon>Ecdysozoa</taxon>
        <taxon>Nematoda</taxon>
        <taxon>Chromadorea</taxon>
        <taxon>Rhabditida</taxon>
        <taxon>Tylenchina</taxon>
        <taxon>Panagrolaimomorpha</taxon>
        <taxon>Strongyloidoidea</taxon>
        <taxon>Strongyloididae</taxon>
        <taxon>Strongyloides</taxon>
    </lineage>
</organism>
<dbReference type="AlphaFoldDB" id="A0AAF5DDQ0"/>
<dbReference type="Pfam" id="PF00789">
    <property type="entry name" value="UBX"/>
    <property type="match status" value="1"/>
</dbReference>
<evidence type="ECO:0000256" key="1">
    <source>
        <dbReference type="SAM" id="Coils"/>
    </source>
</evidence>
<dbReference type="SUPFAM" id="SSF54236">
    <property type="entry name" value="Ubiquitin-like"/>
    <property type="match status" value="1"/>
</dbReference>
<feature type="compositionally biased region" description="Basic and acidic residues" evidence="2">
    <location>
        <begin position="54"/>
        <end position="64"/>
    </location>
</feature>
<dbReference type="Gene3D" id="3.40.30.10">
    <property type="entry name" value="Glutaredoxin"/>
    <property type="match status" value="1"/>
</dbReference>
<keyword evidence="1" id="KW-0175">Coiled coil</keyword>
<feature type="coiled-coil region" evidence="1">
    <location>
        <begin position="337"/>
        <end position="371"/>
    </location>
</feature>
<dbReference type="GO" id="GO:0043130">
    <property type="term" value="F:ubiquitin binding"/>
    <property type="evidence" value="ECO:0007669"/>
    <property type="project" value="TreeGrafter"/>
</dbReference>
<evidence type="ECO:0000259" key="3">
    <source>
        <dbReference type="PROSITE" id="PS50033"/>
    </source>
</evidence>
<evidence type="ECO:0000313" key="5">
    <source>
        <dbReference type="WBParaSite" id="TCONS_00010565.p1"/>
    </source>
</evidence>
<keyword evidence="4" id="KW-1185">Reference proteome</keyword>
<dbReference type="PANTHER" id="PTHR23322">
    <property type="entry name" value="FAS-ASSOCIATED PROTEIN"/>
    <property type="match status" value="1"/>
</dbReference>
<dbReference type="PANTHER" id="PTHR23322:SF96">
    <property type="entry name" value="FAS-ASSOCIATED FACTOR 1"/>
    <property type="match status" value="1"/>
</dbReference>